<reference evidence="1" key="1">
    <citation type="submission" date="2020-05" db="EMBL/GenBank/DDBJ databases">
        <title>Mycena genomes resolve the evolution of fungal bioluminescence.</title>
        <authorList>
            <person name="Tsai I.J."/>
        </authorList>
    </citation>
    <scope>NUCLEOTIDE SEQUENCE</scope>
    <source>
        <strain evidence="1">171206Taipei</strain>
    </source>
</reference>
<sequence length="488" mass="54790">MPLFKDLAVELIQHIARHLRLEEQGALRSVCSYFQLAVDPIYFELVLIASNRVYTPETQAFVAELSTNTDNPWAKHARGVAIAFGTPTDEYWNEAATARRRWDVEIEENPDPTEEQVGAVSAVAEGLKNLPRVTFARLSLRSTDARWFCEALMGALVGFPCLESVDLRLGRVIVVLPKLSNLTILKILCPQPATWDYDPDTEDLKPGVPVSQQVAGIIERCPQLRVLHLTDHRWDDVIWQTLLRLKLQLVGLVVNIAANSWNMTSNRVPRALLEYLGSYSGLQTLALDIRGNDQMEDDACIFFEEVLPRHAASLQTLRCVPALESAWSVQLGNAQVLSTLENLTRLEMSIDAQHLDTPDDKTNAFHLLVNSIARIPKLTGLALHSTATRTPHFRGFERNPLFAGSIDAALDQYLPGFPQITFASNDANGGSRAAWDIIDYAMELSPERLERALPPEVHTSEQDLEDRERAYISAYRQCIWDVTIMRKS</sequence>
<organism evidence="1 2">
    <name type="scientific">Mycena indigotica</name>
    <dbReference type="NCBI Taxonomy" id="2126181"/>
    <lineage>
        <taxon>Eukaryota</taxon>
        <taxon>Fungi</taxon>
        <taxon>Dikarya</taxon>
        <taxon>Basidiomycota</taxon>
        <taxon>Agaricomycotina</taxon>
        <taxon>Agaricomycetes</taxon>
        <taxon>Agaricomycetidae</taxon>
        <taxon>Agaricales</taxon>
        <taxon>Marasmiineae</taxon>
        <taxon>Mycenaceae</taxon>
        <taxon>Mycena</taxon>
    </lineage>
</organism>
<keyword evidence="2" id="KW-1185">Reference proteome</keyword>
<dbReference type="InterPro" id="IPR032675">
    <property type="entry name" value="LRR_dom_sf"/>
</dbReference>
<proteinExistence type="predicted"/>
<dbReference type="EMBL" id="JACAZF010000003">
    <property type="protein sequence ID" value="KAF7309331.1"/>
    <property type="molecule type" value="Genomic_DNA"/>
</dbReference>
<dbReference type="GeneID" id="59342412"/>
<dbReference type="SUPFAM" id="SSF52047">
    <property type="entry name" value="RNI-like"/>
    <property type="match status" value="1"/>
</dbReference>
<evidence type="ECO:0000313" key="2">
    <source>
        <dbReference type="Proteomes" id="UP000636479"/>
    </source>
</evidence>
<dbReference type="Gene3D" id="3.80.10.10">
    <property type="entry name" value="Ribonuclease Inhibitor"/>
    <property type="match status" value="1"/>
</dbReference>
<dbReference type="Proteomes" id="UP000636479">
    <property type="component" value="Unassembled WGS sequence"/>
</dbReference>
<evidence type="ECO:0000313" key="1">
    <source>
        <dbReference type="EMBL" id="KAF7309331.1"/>
    </source>
</evidence>
<evidence type="ECO:0008006" key="3">
    <source>
        <dbReference type="Google" id="ProtNLM"/>
    </source>
</evidence>
<accession>A0A8H6WAN5</accession>
<name>A0A8H6WAN5_9AGAR</name>
<dbReference type="OrthoDB" id="2986625at2759"/>
<protein>
    <recommendedName>
        <fullName evidence="3">F-box domain-containing protein</fullName>
    </recommendedName>
</protein>
<gene>
    <name evidence="1" type="ORF">MIND_00303600</name>
</gene>
<dbReference type="RefSeq" id="XP_037222781.1">
    <property type="nucleotide sequence ID" value="XM_037359896.1"/>
</dbReference>
<dbReference type="AlphaFoldDB" id="A0A8H6WAN5"/>
<comment type="caution">
    <text evidence="1">The sequence shown here is derived from an EMBL/GenBank/DDBJ whole genome shotgun (WGS) entry which is preliminary data.</text>
</comment>